<comment type="similarity">
    <text evidence="6">Belongs to the PINc/VapC protein family.</text>
</comment>
<dbReference type="Proteomes" id="UP000541352">
    <property type="component" value="Unassembled WGS sequence"/>
</dbReference>
<accession>A0A7W6ETR2</accession>
<dbReference type="EC" id="3.1.-.-" evidence="6"/>
<keyword evidence="2 6" id="KW-0540">Nuclease</keyword>
<evidence type="ECO:0000256" key="2">
    <source>
        <dbReference type="ARBA" id="ARBA00022722"/>
    </source>
</evidence>
<evidence type="ECO:0000313" key="8">
    <source>
        <dbReference type="EMBL" id="MBB3841651.1"/>
    </source>
</evidence>
<keyword evidence="4 6" id="KW-0378">Hydrolase</keyword>
<dbReference type="GO" id="GO:0090729">
    <property type="term" value="F:toxin activity"/>
    <property type="evidence" value="ECO:0007669"/>
    <property type="project" value="UniProtKB-KW"/>
</dbReference>
<feature type="binding site" evidence="6">
    <location>
        <position position="5"/>
    </location>
    <ligand>
        <name>Mg(2+)</name>
        <dbReference type="ChEBI" id="CHEBI:18420"/>
    </ligand>
</feature>
<dbReference type="InterPro" id="IPR029060">
    <property type="entry name" value="PIN-like_dom_sf"/>
</dbReference>
<evidence type="ECO:0000256" key="3">
    <source>
        <dbReference type="ARBA" id="ARBA00022723"/>
    </source>
</evidence>
<dbReference type="Pfam" id="PF01850">
    <property type="entry name" value="PIN"/>
    <property type="match status" value="1"/>
</dbReference>
<evidence type="ECO:0000256" key="5">
    <source>
        <dbReference type="ARBA" id="ARBA00022842"/>
    </source>
</evidence>
<feature type="domain" description="PIN" evidence="7">
    <location>
        <begin position="2"/>
        <end position="118"/>
    </location>
</feature>
<keyword evidence="9" id="KW-1185">Reference proteome</keyword>
<dbReference type="EMBL" id="JACIBY010000019">
    <property type="protein sequence ID" value="MBB3841651.1"/>
    <property type="molecule type" value="Genomic_DNA"/>
</dbReference>
<name>A0A7W6ETR2_9BACT</name>
<dbReference type="AlphaFoldDB" id="A0A7W6ETR2"/>
<dbReference type="RefSeq" id="WP_183979451.1">
    <property type="nucleotide sequence ID" value="NZ_JACIBY010000019.1"/>
</dbReference>
<dbReference type="HAMAP" id="MF_00265">
    <property type="entry name" value="VapC_Nob1"/>
    <property type="match status" value="1"/>
</dbReference>
<dbReference type="GO" id="GO:0004540">
    <property type="term" value="F:RNA nuclease activity"/>
    <property type="evidence" value="ECO:0007669"/>
    <property type="project" value="InterPro"/>
</dbReference>
<proteinExistence type="inferred from homology"/>
<dbReference type="InterPro" id="IPR002716">
    <property type="entry name" value="PIN_dom"/>
</dbReference>
<feature type="binding site" evidence="6">
    <location>
        <position position="92"/>
    </location>
    <ligand>
        <name>Mg(2+)</name>
        <dbReference type="ChEBI" id="CHEBI:18420"/>
    </ligand>
</feature>
<dbReference type="Gene3D" id="3.40.50.1010">
    <property type="entry name" value="5'-nuclease"/>
    <property type="match status" value="1"/>
</dbReference>
<dbReference type="InterPro" id="IPR051749">
    <property type="entry name" value="PINc/VapC_TA_RNase"/>
</dbReference>
<organism evidence="8 9">
    <name type="scientific">Runella defluvii</name>
    <dbReference type="NCBI Taxonomy" id="370973"/>
    <lineage>
        <taxon>Bacteria</taxon>
        <taxon>Pseudomonadati</taxon>
        <taxon>Bacteroidota</taxon>
        <taxon>Cytophagia</taxon>
        <taxon>Cytophagales</taxon>
        <taxon>Spirosomataceae</taxon>
        <taxon>Runella</taxon>
    </lineage>
</organism>
<evidence type="ECO:0000256" key="1">
    <source>
        <dbReference type="ARBA" id="ARBA00022649"/>
    </source>
</evidence>
<comment type="caution">
    <text evidence="8">The sequence shown here is derived from an EMBL/GenBank/DDBJ whole genome shotgun (WGS) entry which is preliminary data.</text>
</comment>
<dbReference type="GO" id="GO:0016787">
    <property type="term" value="F:hydrolase activity"/>
    <property type="evidence" value="ECO:0007669"/>
    <property type="project" value="UniProtKB-KW"/>
</dbReference>
<evidence type="ECO:0000256" key="4">
    <source>
        <dbReference type="ARBA" id="ARBA00022801"/>
    </source>
</evidence>
<keyword evidence="1 6" id="KW-1277">Toxin-antitoxin system</keyword>
<evidence type="ECO:0000256" key="6">
    <source>
        <dbReference type="HAMAP-Rule" id="MF_00265"/>
    </source>
</evidence>
<dbReference type="SUPFAM" id="SSF88723">
    <property type="entry name" value="PIN domain-like"/>
    <property type="match status" value="1"/>
</dbReference>
<sequence>MVMLDTSIFIEYLRASNKTRTALYKLADTPLSLSSVTYYELLMGATNDLKKRDVYLLTQLLTILPFNDAVAEKASEIFHTLKQENKLIEFRDIFIAATAITHKTPLKTLNVKHFKRIKELILV</sequence>
<comment type="cofactor">
    <cofactor evidence="6">
        <name>Mg(2+)</name>
        <dbReference type="ChEBI" id="CHEBI:18420"/>
    </cofactor>
</comment>
<dbReference type="PANTHER" id="PTHR42740:SF1">
    <property type="entry name" value="RIBONUCLEASE VAPC3"/>
    <property type="match status" value="1"/>
</dbReference>
<reference evidence="8 9" key="1">
    <citation type="submission" date="2020-08" db="EMBL/GenBank/DDBJ databases">
        <title>Genomic Encyclopedia of Type Strains, Phase IV (KMG-IV): sequencing the most valuable type-strain genomes for metagenomic binning, comparative biology and taxonomic classification.</title>
        <authorList>
            <person name="Goeker M."/>
        </authorList>
    </citation>
    <scope>NUCLEOTIDE SEQUENCE [LARGE SCALE GENOMIC DNA]</scope>
    <source>
        <strain evidence="8 9">DSM 17976</strain>
    </source>
</reference>
<dbReference type="PANTHER" id="PTHR42740">
    <property type="entry name" value="RIBONUCLEASE VAPC3"/>
    <property type="match status" value="1"/>
</dbReference>
<protein>
    <recommendedName>
        <fullName evidence="6">Ribonuclease VapC</fullName>
        <shortName evidence="6">RNase VapC</shortName>
        <ecNumber evidence="6">3.1.-.-</ecNumber>
    </recommendedName>
    <alternativeName>
        <fullName evidence="6">Toxin VapC</fullName>
    </alternativeName>
</protein>
<dbReference type="CDD" id="cd09881">
    <property type="entry name" value="PIN_VapC4-5_FitB-like"/>
    <property type="match status" value="1"/>
</dbReference>
<evidence type="ECO:0000259" key="7">
    <source>
        <dbReference type="Pfam" id="PF01850"/>
    </source>
</evidence>
<dbReference type="InterPro" id="IPR022907">
    <property type="entry name" value="VapC_family"/>
</dbReference>
<keyword evidence="5 6" id="KW-0460">Magnesium</keyword>
<keyword evidence="6" id="KW-0800">Toxin</keyword>
<gene>
    <name evidence="6" type="primary">vapC</name>
    <name evidence="8" type="ORF">FHS57_005680</name>
</gene>
<keyword evidence="3 6" id="KW-0479">Metal-binding</keyword>
<evidence type="ECO:0000313" key="9">
    <source>
        <dbReference type="Proteomes" id="UP000541352"/>
    </source>
</evidence>
<dbReference type="GO" id="GO:0000287">
    <property type="term" value="F:magnesium ion binding"/>
    <property type="evidence" value="ECO:0007669"/>
    <property type="project" value="UniProtKB-UniRule"/>
</dbReference>
<comment type="function">
    <text evidence="6">Toxic component of a toxin-antitoxin (TA) system. An RNase.</text>
</comment>